<dbReference type="RefSeq" id="WP_131335443.1">
    <property type="nucleotide sequence ID" value="NZ_SJJZ01000001.1"/>
</dbReference>
<evidence type="ECO:0000313" key="2">
    <source>
        <dbReference type="EMBL" id="TCC11060.1"/>
    </source>
</evidence>
<accession>A0A4R0HMB9</accession>
<feature type="transmembrane region" description="Helical" evidence="1">
    <location>
        <begin position="67"/>
        <end position="85"/>
    </location>
</feature>
<keyword evidence="3" id="KW-1185">Reference proteome</keyword>
<keyword evidence="1" id="KW-0812">Transmembrane</keyword>
<dbReference type="EMBL" id="SJJZ01000001">
    <property type="protein sequence ID" value="TCC11060.1"/>
    <property type="molecule type" value="Genomic_DNA"/>
</dbReference>
<keyword evidence="1" id="KW-1133">Transmembrane helix</keyword>
<dbReference type="OrthoDB" id="8084250at2"/>
<evidence type="ECO:0000313" key="3">
    <source>
        <dbReference type="Proteomes" id="UP000292346"/>
    </source>
</evidence>
<keyword evidence="1" id="KW-0472">Membrane</keyword>
<comment type="caution">
    <text evidence="2">The sequence shown here is derived from an EMBL/GenBank/DDBJ whole genome shotgun (WGS) entry which is preliminary data.</text>
</comment>
<proteinExistence type="predicted"/>
<dbReference type="AlphaFoldDB" id="A0A4R0HMB9"/>
<reference evidence="2 3" key="1">
    <citation type="submission" date="2019-02" db="EMBL/GenBank/DDBJ databases">
        <title>Kribbella capetownensis sp. nov. and Kribbella speibonae sp. nov., isolated from soil.</title>
        <authorList>
            <person name="Curtis S.M."/>
            <person name="Norton I."/>
            <person name="Everest G.J."/>
            <person name="Meyers P.R."/>
        </authorList>
    </citation>
    <scope>NUCLEOTIDE SEQUENCE [LARGE SCALE GENOMIC DNA]</scope>
    <source>
        <strain evidence="2 3">KCTC 29219</strain>
    </source>
</reference>
<dbReference type="Proteomes" id="UP000292346">
    <property type="component" value="Unassembled WGS sequence"/>
</dbReference>
<feature type="transmembrane region" description="Helical" evidence="1">
    <location>
        <begin position="42"/>
        <end position="60"/>
    </location>
</feature>
<evidence type="ECO:0000256" key="1">
    <source>
        <dbReference type="SAM" id="Phobius"/>
    </source>
</evidence>
<organism evidence="2 3">
    <name type="scientific">Kribbella soli</name>
    <dbReference type="NCBI Taxonomy" id="1124743"/>
    <lineage>
        <taxon>Bacteria</taxon>
        <taxon>Bacillati</taxon>
        <taxon>Actinomycetota</taxon>
        <taxon>Actinomycetes</taxon>
        <taxon>Propionibacteriales</taxon>
        <taxon>Kribbellaceae</taxon>
        <taxon>Kribbella</taxon>
    </lineage>
</organism>
<protein>
    <recommendedName>
        <fullName evidence="4">MFS transporter</fullName>
    </recommendedName>
</protein>
<evidence type="ECO:0008006" key="4">
    <source>
        <dbReference type="Google" id="ProtNLM"/>
    </source>
</evidence>
<sequence length="103" mass="10364">MIQAIVLAFLAGLMGTNGIPHFVAGITAREYPNLTGNSATNNAVGGLAAFAIAGALLALAQVGDHPGAALVAGSLGVVGMTVFHARRGAYRLSTHFGKPLPKI</sequence>
<gene>
    <name evidence="2" type="ORF">E0H45_07155</name>
</gene>
<name>A0A4R0HMB9_9ACTN</name>